<dbReference type="RefSeq" id="WP_092128469.1">
    <property type="nucleotide sequence ID" value="NZ_FMYU01000006.1"/>
</dbReference>
<evidence type="ECO:0000256" key="7">
    <source>
        <dbReference type="ARBA" id="ARBA00022840"/>
    </source>
</evidence>
<sequence>MKLSTSFEMKELDSRSINEFKIPDIVLMENASRGTFELIKKQFGNIEGVRVSVFAGLGNNGGDAMAIARHLYNAGANVLVNLVANPDNLNPSPKINYDILCSMNVPINIINHIDDINEVFLAHSQIIIDGLFGIGLSRKIEGLFYEIIEKINKSNAFIVSVDIPSGINADTAECLGIAVKADLTATFALAKPGQFLYPGRLYCGQLEVVDISTPKQLLDDFKPTFNALVKDDFVIEDRPKNSHKGNFGHIAIVGGSIGKSGAVILAANAALRSGAGLVSAVVPNCINTAFESSCIEAMSYPVKDNNGFFSKESFDDIVCFVKDKDVICFGMGLGVFDDGLDLLESLLELKKPMVIDADGLNVLSKDVGLLQKACAPVILTPHPKEFSRLVGKTTSEVLKNRLNLVKEFAKKYNVILILKMADTLISDGESIFINTSGNPGLSTGGSGDVLSGIIASLVAQNNDALYASCLGVYLHGLSADLALSDYSEASLLPTDVINYLTKAIEAIKTKAQ</sequence>
<evidence type="ECO:0000256" key="18">
    <source>
        <dbReference type="HAMAP-Rule" id="MF_01966"/>
    </source>
</evidence>
<feature type="binding site" evidence="17">
    <location>
        <position position="262"/>
    </location>
    <ligand>
        <name>(6S)-NADPHX</name>
        <dbReference type="ChEBI" id="CHEBI:64076"/>
    </ligand>
</feature>
<evidence type="ECO:0000256" key="3">
    <source>
        <dbReference type="ARBA" id="ARBA00006001"/>
    </source>
</evidence>
<dbReference type="HAMAP" id="MF_01965">
    <property type="entry name" value="NADHX_dehydratase"/>
    <property type="match status" value="1"/>
</dbReference>
<comment type="similarity">
    <text evidence="3 19">In the N-terminal section; belongs to the NnrE/AIBP family.</text>
</comment>
<keyword evidence="7 17" id="KW-0067">ATP-binding</keyword>
<dbReference type="EC" id="5.1.99.6" evidence="19"/>
<comment type="similarity">
    <text evidence="18">Belongs to the NnrE/AIBP family.</text>
</comment>
<comment type="catalytic activity">
    <reaction evidence="1 18 19">
        <text>(6R)-NADHX = (6S)-NADHX</text>
        <dbReference type="Rhea" id="RHEA:32215"/>
        <dbReference type="ChEBI" id="CHEBI:64074"/>
        <dbReference type="ChEBI" id="CHEBI:64075"/>
        <dbReference type="EC" id="5.1.99.6"/>
    </reaction>
</comment>
<dbReference type="PIRSF" id="PIRSF017184">
    <property type="entry name" value="Nnr"/>
    <property type="match status" value="1"/>
</dbReference>
<evidence type="ECO:0000256" key="13">
    <source>
        <dbReference type="ARBA" id="ARBA00023268"/>
    </source>
</evidence>
<feature type="binding site" evidence="18">
    <location>
        <begin position="133"/>
        <end position="139"/>
    </location>
    <ligand>
        <name>(6S)-NADPHX</name>
        <dbReference type="ChEBI" id="CHEBI:64076"/>
    </ligand>
</feature>
<evidence type="ECO:0000313" key="22">
    <source>
        <dbReference type="EMBL" id="SDC50328.1"/>
    </source>
</evidence>
<dbReference type="InterPro" id="IPR004443">
    <property type="entry name" value="YjeF_N_dom"/>
</dbReference>
<evidence type="ECO:0000256" key="19">
    <source>
        <dbReference type="PIRNR" id="PIRNR017184"/>
    </source>
</evidence>
<dbReference type="GO" id="GO:0046496">
    <property type="term" value="P:nicotinamide nucleotide metabolic process"/>
    <property type="evidence" value="ECO:0007669"/>
    <property type="project" value="UniProtKB-UniRule"/>
</dbReference>
<dbReference type="CDD" id="cd01171">
    <property type="entry name" value="YXKO-related"/>
    <property type="match status" value="1"/>
</dbReference>
<comment type="catalytic activity">
    <reaction evidence="2 18 19">
        <text>(6R)-NADPHX = (6S)-NADPHX</text>
        <dbReference type="Rhea" id="RHEA:32227"/>
        <dbReference type="ChEBI" id="CHEBI:64076"/>
        <dbReference type="ChEBI" id="CHEBI:64077"/>
        <dbReference type="EC" id="5.1.99.6"/>
    </reaction>
</comment>
<evidence type="ECO:0000256" key="17">
    <source>
        <dbReference type="HAMAP-Rule" id="MF_01965"/>
    </source>
</evidence>
<proteinExistence type="inferred from homology"/>
<dbReference type="Proteomes" id="UP000199411">
    <property type="component" value="Unassembled WGS sequence"/>
</dbReference>
<dbReference type="InterPro" id="IPR000631">
    <property type="entry name" value="CARKD"/>
</dbReference>
<name>A0A1G6M464_9BACT</name>
<dbReference type="PROSITE" id="PS01050">
    <property type="entry name" value="YJEF_C_2"/>
    <property type="match status" value="1"/>
</dbReference>
<feature type="binding site" evidence="18">
    <location>
        <position position="129"/>
    </location>
    <ligand>
        <name>K(+)</name>
        <dbReference type="ChEBI" id="CHEBI:29103"/>
    </ligand>
</feature>
<keyword evidence="13" id="KW-0511">Multifunctional enzyme</keyword>
<dbReference type="EMBL" id="FMYU01000006">
    <property type="protein sequence ID" value="SDC50328.1"/>
    <property type="molecule type" value="Genomic_DNA"/>
</dbReference>
<evidence type="ECO:0000256" key="14">
    <source>
        <dbReference type="ARBA" id="ARBA00025153"/>
    </source>
</evidence>
<comment type="catalytic activity">
    <reaction evidence="15 17 19">
        <text>(6S)-NADHX + ADP = AMP + phosphate + NADH + H(+)</text>
        <dbReference type="Rhea" id="RHEA:32223"/>
        <dbReference type="ChEBI" id="CHEBI:15378"/>
        <dbReference type="ChEBI" id="CHEBI:43474"/>
        <dbReference type="ChEBI" id="CHEBI:57945"/>
        <dbReference type="ChEBI" id="CHEBI:64074"/>
        <dbReference type="ChEBI" id="CHEBI:456215"/>
        <dbReference type="ChEBI" id="CHEBI:456216"/>
        <dbReference type="EC" id="4.2.1.136"/>
    </reaction>
</comment>
<dbReference type="AlphaFoldDB" id="A0A1G6M464"/>
<dbReference type="Pfam" id="PF03853">
    <property type="entry name" value="YjeF_N"/>
    <property type="match status" value="1"/>
</dbReference>
<keyword evidence="12 17" id="KW-0456">Lyase</keyword>
<comment type="function">
    <text evidence="17">Catalyzes the dehydration of the S-form of NAD(P)HX at the expense of ADP, which is converted to AMP. Together with NAD(P)HX epimerase, which catalyzes the epimerization of the S- and R-forms, the enzyme allows the repair of both epimers of NAD(P)HX, a damaged form of NAD(P)H that is a result of enzymatic or heat-dependent hydration.</text>
</comment>
<keyword evidence="23" id="KW-1185">Reference proteome</keyword>
<dbReference type="InterPro" id="IPR030677">
    <property type="entry name" value="Nnr"/>
</dbReference>
<feature type="binding site" evidence="17">
    <location>
        <position position="447"/>
    </location>
    <ligand>
        <name>AMP</name>
        <dbReference type="ChEBI" id="CHEBI:456215"/>
    </ligand>
</feature>
<evidence type="ECO:0000256" key="16">
    <source>
        <dbReference type="ARBA" id="ARBA00049209"/>
    </source>
</evidence>
<evidence type="ECO:0000256" key="1">
    <source>
        <dbReference type="ARBA" id="ARBA00000013"/>
    </source>
</evidence>
<reference evidence="23" key="1">
    <citation type="submission" date="2016-10" db="EMBL/GenBank/DDBJ databases">
        <authorList>
            <person name="Varghese N."/>
            <person name="Submissions S."/>
        </authorList>
    </citation>
    <scope>NUCLEOTIDE SEQUENCE [LARGE SCALE GENOMIC DNA]</scope>
    <source>
        <strain evidence="23">DSM 8415</strain>
    </source>
</reference>
<dbReference type="OrthoDB" id="9806925at2"/>
<feature type="binding site" evidence="18">
    <location>
        <position position="60"/>
    </location>
    <ligand>
        <name>K(+)</name>
        <dbReference type="ChEBI" id="CHEBI:29103"/>
    </ligand>
</feature>
<feature type="domain" description="YjeF N-terminal" evidence="21">
    <location>
        <begin position="9"/>
        <end position="219"/>
    </location>
</feature>
<dbReference type="GO" id="GO:0005524">
    <property type="term" value="F:ATP binding"/>
    <property type="evidence" value="ECO:0007669"/>
    <property type="project" value="UniProtKB-UniRule"/>
</dbReference>
<feature type="binding site" evidence="17">
    <location>
        <position position="332"/>
    </location>
    <ligand>
        <name>(6S)-NADPHX</name>
        <dbReference type="ChEBI" id="CHEBI:64076"/>
    </ligand>
</feature>
<keyword evidence="11 18" id="KW-0413">Isomerase</keyword>
<keyword evidence="10 17" id="KW-0520">NAD</keyword>
<dbReference type="InterPro" id="IPR036652">
    <property type="entry name" value="YjeF_N_dom_sf"/>
</dbReference>
<dbReference type="NCBIfam" id="TIGR00197">
    <property type="entry name" value="yjeF_nterm"/>
    <property type="match status" value="1"/>
</dbReference>
<dbReference type="PANTHER" id="PTHR12592">
    <property type="entry name" value="ATP-DEPENDENT (S)-NAD(P)H-HYDRATE DEHYDRATASE FAMILY MEMBER"/>
    <property type="match status" value="1"/>
</dbReference>
<evidence type="ECO:0000256" key="4">
    <source>
        <dbReference type="ARBA" id="ARBA00009524"/>
    </source>
</evidence>
<comment type="cofactor">
    <cofactor evidence="18 19">
        <name>K(+)</name>
        <dbReference type="ChEBI" id="CHEBI:29103"/>
    </cofactor>
    <text evidence="18 19">Binds 1 potassium ion per subunit.</text>
</comment>
<keyword evidence="9 18" id="KW-0630">Potassium</keyword>
<dbReference type="SUPFAM" id="SSF53613">
    <property type="entry name" value="Ribokinase-like"/>
    <property type="match status" value="1"/>
</dbReference>
<comment type="similarity">
    <text evidence="4 19">In the C-terminal section; belongs to the NnrD/CARKD family.</text>
</comment>
<keyword evidence="8 17" id="KW-0521">NADP</keyword>
<organism evidence="22 23">
    <name type="scientific">Desulfurella multipotens</name>
    <dbReference type="NCBI Taxonomy" id="79269"/>
    <lineage>
        <taxon>Bacteria</taxon>
        <taxon>Pseudomonadati</taxon>
        <taxon>Campylobacterota</taxon>
        <taxon>Desulfurellia</taxon>
        <taxon>Desulfurellales</taxon>
        <taxon>Desulfurellaceae</taxon>
        <taxon>Desulfurella</taxon>
    </lineage>
</organism>
<comment type="function">
    <text evidence="18">Catalyzes the epimerization of the S- and R-forms of NAD(P)HX, a damaged form of NAD(P)H that is a result of enzymatic or heat-dependent hydration. This is a prerequisite for the S-specific NAD(P)H-hydrate dehydratase to allow the repair of both epimers of NAD(P)HX.</text>
</comment>
<comment type="caution">
    <text evidence="18">Lacks conserved residue(s) required for the propagation of feature annotation.</text>
</comment>
<feature type="binding site" evidence="17">
    <location>
        <begin position="419"/>
        <end position="423"/>
    </location>
    <ligand>
        <name>AMP</name>
        <dbReference type="ChEBI" id="CHEBI:456215"/>
    </ligand>
</feature>
<feature type="binding site" evidence="18">
    <location>
        <begin position="59"/>
        <end position="63"/>
    </location>
    <ligand>
        <name>(6S)-NADPHX</name>
        <dbReference type="ChEBI" id="CHEBI:64076"/>
    </ligand>
</feature>
<keyword evidence="6 17" id="KW-0547">Nucleotide-binding</keyword>
<dbReference type="GO" id="GO:0046872">
    <property type="term" value="F:metal ion binding"/>
    <property type="evidence" value="ECO:0007669"/>
    <property type="project" value="UniProtKB-UniRule"/>
</dbReference>
<comment type="cofactor">
    <cofactor evidence="17">
        <name>Mg(2+)</name>
        <dbReference type="ChEBI" id="CHEBI:18420"/>
    </cofactor>
</comment>
<dbReference type="GO" id="GO:0052855">
    <property type="term" value="F:ADP-dependent NAD(P)H-hydrate dehydratase activity"/>
    <property type="evidence" value="ECO:0007669"/>
    <property type="project" value="UniProtKB-UniRule"/>
</dbReference>
<dbReference type="GO" id="GO:0110051">
    <property type="term" value="P:metabolite repair"/>
    <property type="evidence" value="ECO:0007669"/>
    <property type="project" value="TreeGrafter"/>
</dbReference>
<dbReference type="Pfam" id="PF01256">
    <property type="entry name" value="Carb_kinase"/>
    <property type="match status" value="1"/>
</dbReference>
<evidence type="ECO:0000256" key="8">
    <source>
        <dbReference type="ARBA" id="ARBA00022857"/>
    </source>
</evidence>
<evidence type="ECO:0000256" key="10">
    <source>
        <dbReference type="ARBA" id="ARBA00023027"/>
    </source>
</evidence>
<dbReference type="PROSITE" id="PS51383">
    <property type="entry name" value="YJEF_C_3"/>
    <property type="match status" value="1"/>
</dbReference>
<evidence type="ECO:0000256" key="6">
    <source>
        <dbReference type="ARBA" id="ARBA00022741"/>
    </source>
</evidence>
<feature type="binding site" evidence="17">
    <location>
        <position position="448"/>
    </location>
    <ligand>
        <name>(6S)-NADPHX</name>
        <dbReference type="ChEBI" id="CHEBI:64076"/>
    </ligand>
</feature>
<feature type="binding site" evidence="17">
    <location>
        <position position="382"/>
    </location>
    <ligand>
        <name>(6S)-NADPHX</name>
        <dbReference type="ChEBI" id="CHEBI:64076"/>
    </ligand>
</feature>
<evidence type="ECO:0000256" key="9">
    <source>
        <dbReference type="ARBA" id="ARBA00022958"/>
    </source>
</evidence>
<accession>A0A1G6M464</accession>
<dbReference type="NCBIfam" id="TIGR00196">
    <property type="entry name" value="yjeF_cterm"/>
    <property type="match status" value="1"/>
</dbReference>
<protein>
    <recommendedName>
        <fullName evidence="19">Bifunctional NAD(P)H-hydrate repair enzyme</fullName>
    </recommendedName>
    <alternativeName>
        <fullName evidence="19">Nicotinamide nucleotide repair protein</fullName>
    </alternativeName>
    <domain>
        <recommendedName>
            <fullName evidence="19">ADP-dependent (S)-NAD(P)H-hydrate dehydratase</fullName>
            <ecNumber evidence="19">4.2.1.136</ecNumber>
        </recommendedName>
        <alternativeName>
            <fullName evidence="19">ADP-dependent NAD(P)HX dehydratase</fullName>
        </alternativeName>
    </domain>
    <domain>
        <recommendedName>
            <fullName evidence="19">NAD(P)H-hydrate epimerase</fullName>
            <ecNumber evidence="19">5.1.99.6</ecNumber>
        </recommendedName>
    </domain>
</protein>
<evidence type="ECO:0000313" key="23">
    <source>
        <dbReference type="Proteomes" id="UP000199411"/>
    </source>
</evidence>
<feature type="domain" description="YjeF C-terminal" evidence="20">
    <location>
        <begin position="227"/>
        <end position="507"/>
    </location>
</feature>
<evidence type="ECO:0000259" key="21">
    <source>
        <dbReference type="PROSITE" id="PS51385"/>
    </source>
</evidence>
<evidence type="ECO:0000256" key="12">
    <source>
        <dbReference type="ARBA" id="ARBA00023239"/>
    </source>
</evidence>
<gene>
    <name evidence="18" type="primary">nnrE</name>
    <name evidence="17" type="synonym">nnrD</name>
    <name evidence="22" type="ORF">SAMN05660835_00899</name>
</gene>
<dbReference type="PROSITE" id="PS51385">
    <property type="entry name" value="YJEF_N"/>
    <property type="match status" value="1"/>
</dbReference>
<dbReference type="InterPro" id="IPR017953">
    <property type="entry name" value="Carbohydrate_kinase_pred_CS"/>
</dbReference>
<evidence type="ECO:0000256" key="15">
    <source>
        <dbReference type="ARBA" id="ARBA00048238"/>
    </source>
</evidence>
<dbReference type="Gene3D" id="3.40.50.10260">
    <property type="entry name" value="YjeF N-terminal domain"/>
    <property type="match status" value="1"/>
</dbReference>
<dbReference type="HAMAP" id="MF_01966">
    <property type="entry name" value="NADHX_epimerase"/>
    <property type="match status" value="1"/>
</dbReference>
<keyword evidence="5 18" id="KW-0479">Metal-binding</keyword>
<comment type="catalytic activity">
    <reaction evidence="16 17 19">
        <text>(6S)-NADPHX + ADP = AMP + phosphate + NADPH + H(+)</text>
        <dbReference type="Rhea" id="RHEA:32235"/>
        <dbReference type="ChEBI" id="CHEBI:15378"/>
        <dbReference type="ChEBI" id="CHEBI:43474"/>
        <dbReference type="ChEBI" id="CHEBI:57783"/>
        <dbReference type="ChEBI" id="CHEBI:64076"/>
        <dbReference type="ChEBI" id="CHEBI:456215"/>
        <dbReference type="ChEBI" id="CHEBI:456216"/>
        <dbReference type="EC" id="4.2.1.136"/>
    </reaction>
</comment>
<feature type="binding site" evidence="18">
    <location>
        <position position="162"/>
    </location>
    <ligand>
        <name>(6S)-NADPHX</name>
        <dbReference type="ChEBI" id="CHEBI:64076"/>
    </ligand>
</feature>
<dbReference type="InterPro" id="IPR029056">
    <property type="entry name" value="Ribokinase-like"/>
</dbReference>
<dbReference type="EC" id="4.2.1.136" evidence="19"/>
<comment type="function">
    <text evidence="14 19">Bifunctional enzyme that catalyzes the epimerization of the S- and R-forms of NAD(P)HX and the dehydration of the S-form of NAD(P)HX at the expense of ADP, which is converted to AMP. This allows the repair of both epimers of NAD(P)HX, a damaged form of NAD(P)H that is a result of enzymatic or heat-dependent hydration.</text>
</comment>
<dbReference type="SUPFAM" id="SSF64153">
    <property type="entry name" value="YjeF N-terminal domain-like"/>
    <property type="match status" value="1"/>
</dbReference>
<dbReference type="Gene3D" id="3.40.1190.20">
    <property type="match status" value="1"/>
</dbReference>
<feature type="binding site" evidence="18">
    <location>
        <position position="165"/>
    </location>
    <ligand>
        <name>K(+)</name>
        <dbReference type="ChEBI" id="CHEBI:29103"/>
    </ligand>
</feature>
<evidence type="ECO:0000256" key="11">
    <source>
        <dbReference type="ARBA" id="ARBA00023235"/>
    </source>
</evidence>
<evidence type="ECO:0000259" key="20">
    <source>
        <dbReference type="PROSITE" id="PS51383"/>
    </source>
</evidence>
<evidence type="ECO:0000256" key="5">
    <source>
        <dbReference type="ARBA" id="ARBA00022723"/>
    </source>
</evidence>
<dbReference type="GO" id="GO:0052856">
    <property type="term" value="F:NAD(P)HX epimerase activity"/>
    <property type="evidence" value="ECO:0007669"/>
    <property type="project" value="UniProtKB-UniRule"/>
</dbReference>
<dbReference type="PANTHER" id="PTHR12592:SF0">
    <property type="entry name" value="ATP-DEPENDENT (S)-NAD(P)H-HYDRATE DEHYDRATASE"/>
    <property type="match status" value="1"/>
</dbReference>
<comment type="similarity">
    <text evidence="17">Belongs to the NnrD/CARKD family.</text>
</comment>
<evidence type="ECO:0000256" key="2">
    <source>
        <dbReference type="ARBA" id="ARBA00000909"/>
    </source>
</evidence>
<comment type="subunit">
    <text evidence="17">Homotetramer.</text>
</comment>